<keyword evidence="6" id="KW-0677">Repeat</keyword>
<dbReference type="EC" id="2.5.1.60" evidence="2 9"/>
<dbReference type="PANTHER" id="PTHR11129:SF2">
    <property type="entry name" value="GERANYLGERANYL TRANSFERASE TYPE-2 SUBUNIT ALPHA"/>
    <property type="match status" value="1"/>
</dbReference>
<dbReference type="GO" id="GO:0004663">
    <property type="term" value="F:Rab geranylgeranyltransferase activity"/>
    <property type="evidence" value="ECO:0007669"/>
    <property type="project" value="UniProtKB-UniRule"/>
</dbReference>
<protein>
    <recommendedName>
        <fullName evidence="3 9">Geranylgeranyl transferase type-2 subunit alpha</fullName>
        <ecNumber evidence="2 9">2.5.1.60</ecNumber>
    </recommendedName>
    <alternativeName>
        <fullName evidence="7 9">Geranylgeranyl transferase type II subunit alpha</fullName>
    </alternativeName>
</protein>
<evidence type="ECO:0000256" key="3">
    <source>
        <dbReference type="ARBA" id="ARBA00014772"/>
    </source>
</evidence>
<sequence length="536" mass="61919">MSDVHGRKREKTTAEIIKARRAKDAGKITEYNNLVRECRERMETGTLDRQTLNITTQILHSNPDYYTIWNNRRRVLMGGILSTAPAVTAAEGLDGIEKNETDKVEADQKVYLQELDLFMQLIRINPKSYWLWNHRRWCLESMPRPSWTGELKLVDKMLTMDARNFHGWTYRRYVVAQLRKLETTKAGDYQLVQQEYDFTTQKITQSFSNYSAWHQRSKLLPEIVADMTEDEKNEVARNELTMVSDAIFTDPDDQSAWLYYWWLMGKAPSPVTLVGAFRLQSTLHLLLGFNGVVGFSSFPTVKTKDGSSSIEGKWYAINPPHSPVSLYGTGNSSSSVWLFEPSPNHPSASDKDLVVHVESNGVYPISSSMTVAPDVLWKEHIKTVECLDKVTELITSTLTQAKEPKLIHRFKDSILHDSNAWYSLDSIDLLKEAIALLRELQDMEPDSKWTLHTLVHFLQQLKLRLAHKQRLDKDESSTLDNECTTILERLIALDSYRKERYVEAKEQIDYNRQLDTLYKNDDNQDGSRLLLHLLRL</sequence>
<dbReference type="PANTHER" id="PTHR11129">
    <property type="entry name" value="PROTEIN FARNESYLTRANSFERASE ALPHA SUBUNIT/RAB GERANYLGERANYL TRANSFERASE ALPHA SUBUNIT"/>
    <property type="match status" value="1"/>
</dbReference>
<keyword evidence="11" id="KW-1185">Reference proteome</keyword>
<dbReference type="InterPro" id="IPR002088">
    <property type="entry name" value="Prenyl_trans_a"/>
</dbReference>
<keyword evidence="5 9" id="KW-0808">Transferase</keyword>
<evidence type="ECO:0000313" key="11">
    <source>
        <dbReference type="Proteomes" id="UP000193560"/>
    </source>
</evidence>
<dbReference type="Pfam" id="PF01239">
    <property type="entry name" value="PPTA"/>
    <property type="match status" value="5"/>
</dbReference>
<dbReference type="GO" id="GO:0097354">
    <property type="term" value="P:prenylation"/>
    <property type="evidence" value="ECO:0007669"/>
    <property type="project" value="UniProtKB-UniRule"/>
</dbReference>
<evidence type="ECO:0000256" key="4">
    <source>
        <dbReference type="ARBA" id="ARBA00022602"/>
    </source>
</evidence>
<comment type="caution">
    <text evidence="10">The sequence shown here is derived from an EMBL/GenBank/DDBJ whole genome shotgun (WGS) entry which is preliminary data.</text>
</comment>
<comment type="similarity">
    <text evidence="1 9">Belongs to the protein prenyltransferase subunit alpha family.</text>
</comment>
<dbReference type="AlphaFoldDB" id="A0A1X2J151"/>
<dbReference type="FunFam" id="1.25.40.120:FF:000035">
    <property type="entry name" value="Geranylgeranyl transferase type-2 subunit alpha"/>
    <property type="match status" value="1"/>
</dbReference>
<organism evidence="10 11">
    <name type="scientific">Absidia repens</name>
    <dbReference type="NCBI Taxonomy" id="90262"/>
    <lineage>
        <taxon>Eukaryota</taxon>
        <taxon>Fungi</taxon>
        <taxon>Fungi incertae sedis</taxon>
        <taxon>Mucoromycota</taxon>
        <taxon>Mucoromycotina</taxon>
        <taxon>Mucoromycetes</taxon>
        <taxon>Mucorales</taxon>
        <taxon>Cunninghamellaceae</taxon>
        <taxon>Absidia</taxon>
    </lineage>
</organism>
<evidence type="ECO:0000256" key="7">
    <source>
        <dbReference type="ARBA" id="ARBA00031267"/>
    </source>
</evidence>
<dbReference type="Gene3D" id="1.25.40.120">
    <property type="entry name" value="Protein prenylyltransferase"/>
    <property type="match status" value="2"/>
</dbReference>
<reference evidence="10 11" key="1">
    <citation type="submission" date="2016-07" db="EMBL/GenBank/DDBJ databases">
        <title>Pervasive Adenine N6-methylation of Active Genes in Fungi.</title>
        <authorList>
            <consortium name="DOE Joint Genome Institute"/>
            <person name="Mondo S.J."/>
            <person name="Dannebaum R.O."/>
            <person name="Kuo R.C."/>
            <person name="Labutti K."/>
            <person name="Haridas S."/>
            <person name="Kuo A."/>
            <person name="Salamov A."/>
            <person name="Ahrendt S.R."/>
            <person name="Lipzen A."/>
            <person name="Sullivan W."/>
            <person name="Andreopoulos W.B."/>
            <person name="Clum A."/>
            <person name="Lindquist E."/>
            <person name="Daum C."/>
            <person name="Ramamoorthy G.K."/>
            <person name="Gryganskyi A."/>
            <person name="Culley D."/>
            <person name="Magnuson J.K."/>
            <person name="James T.Y."/>
            <person name="O'Malley M.A."/>
            <person name="Stajich J.E."/>
            <person name="Spatafora J.W."/>
            <person name="Visel A."/>
            <person name="Grigoriev I.V."/>
        </authorList>
    </citation>
    <scope>NUCLEOTIDE SEQUENCE [LARGE SCALE GENOMIC DNA]</scope>
    <source>
        <strain evidence="10 11">NRRL 1336</strain>
    </source>
</reference>
<evidence type="ECO:0000256" key="8">
    <source>
        <dbReference type="ARBA" id="ARBA00047658"/>
    </source>
</evidence>
<comment type="function">
    <text evidence="9">Catalyzes the transfer of a geranyl-geranyl moiety from geranyl-geranyl pyrophosphate to cysteines occuring in specific C-terminal amino acid sequences.</text>
</comment>
<dbReference type="EMBL" id="MCGE01000001">
    <property type="protein sequence ID" value="ORZ25552.1"/>
    <property type="molecule type" value="Genomic_DNA"/>
</dbReference>
<proteinExistence type="inferred from homology"/>
<dbReference type="STRING" id="90262.A0A1X2J151"/>
<dbReference type="PROSITE" id="PS51147">
    <property type="entry name" value="PFTA"/>
    <property type="match status" value="4"/>
</dbReference>
<evidence type="ECO:0000256" key="9">
    <source>
        <dbReference type="RuleBase" id="RU367120"/>
    </source>
</evidence>
<gene>
    <name evidence="10" type="ORF">BCR42DRAFT_400405</name>
</gene>
<accession>A0A1X2J151</accession>
<comment type="catalytic activity">
    <reaction evidence="8 9">
        <text>geranylgeranyl diphosphate + L-cysteinyl-[protein] = S-geranylgeranyl-L-cysteinyl-[protein] + diphosphate</text>
        <dbReference type="Rhea" id="RHEA:21240"/>
        <dbReference type="Rhea" id="RHEA-COMP:10131"/>
        <dbReference type="Rhea" id="RHEA-COMP:11537"/>
        <dbReference type="ChEBI" id="CHEBI:29950"/>
        <dbReference type="ChEBI" id="CHEBI:33019"/>
        <dbReference type="ChEBI" id="CHEBI:57533"/>
        <dbReference type="ChEBI" id="CHEBI:86021"/>
        <dbReference type="EC" id="2.5.1.60"/>
    </reaction>
</comment>
<evidence type="ECO:0000313" key="10">
    <source>
        <dbReference type="EMBL" id="ORZ25552.1"/>
    </source>
</evidence>
<dbReference type="Proteomes" id="UP000193560">
    <property type="component" value="Unassembled WGS sequence"/>
</dbReference>
<evidence type="ECO:0000256" key="5">
    <source>
        <dbReference type="ARBA" id="ARBA00022679"/>
    </source>
</evidence>
<dbReference type="GO" id="GO:0005968">
    <property type="term" value="C:Rab-protein geranylgeranyltransferase complex"/>
    <property type="evidence" value="ECO:0007669"/>
    <property type="project" value="TreeGrafter"/>
</dbReference>
<name>A0A1X2J151_9FUNG</name>
<dbReference type="OrthoDB" id="1658at2759"/>
<dbReference type="SUPFAM" id="SSF48439">
    <property type="entry name" value="Protein prenylyltransferase"/>
    <property type="match status" value="1"/>
</dbReference>
<keyword evidence="4 9" id="KW-0637">Prenyltransferase</keyword>
<evidence type="ECO:0000256" key="1">
    <source>
        <dbReference type="ARBA" id="ARBA00006734"/>
    </source>
</evidence>
<evidence type="ECO:0000256" key="2">
    <source>
        <dbReference type="ARBA" id="ARBA00012656"/>
    </source>
</evidence>
<evidence type="ECO:0000256" key="6">
    <source>
        <dbReference type="ARBA" id="ARBA00022737"/>
    </source>
</evidence>